<feature type="transmembrane region" description="Helical" evidence="1">
    <location>
        <begin position="53"/>
        <end position="72"/>
    </location>
</feature>
<gene>
    <name evidence="2" type="ORF">QQX09_04830</name>
</gene>
<dbReference type="InterPro" id="IPR035168">
    <property type="entry name" value="DUF5317"/>
</dbReference>
<accession>A0ABT8G7Q8</accession>
<evidence type="ECO:0000313" key="3">
    <source>
        <dbReference type="Proteomes" id="UP001172728"/>
    </source>
</evidence>
<organism evidence="2 3">
    <name type="scientific">Demequina litoralis</name>
    <dbReference type="NCBI Taxonomy" id="3051660"/>
    <lineage>
        <taxon>Bacteria</taxon>
        <taxon>Bacillati</taxon>
        <taxon>Actinomycetota</taxon>
        <taxon>Actinomycetes</taxon>
        <taxon>Micrococcales</taxon>
        <taxon>Demequinaceae</taxon>
        <taxon>Demequina</taxon>
    </lineage>
</organism>
<keyword evidence="1" id="KW-0812">Transmembrane</keyword>
<dbReference type="Proteomes" id="UP001172728">
    <property type="component" value="Unassembled WGS sequence"/>
</dbReference>
<proteinExistence type="predicted"/>
<protein>
    <submittedName>
        <fullName evidence="2">DUF5317 family protein</fullName>
    </submittedName>
</protein>
<keyword evidence="3" id="KW-1185">Reference proteome</keyword>
<keyword evidence="1" id="KW-1133">Transmembrane helix</keyword>
<keyword evidence="1" id="KW-0472">Membrane</keyword>
<feature type="transmembrane region" description="Helical" evidence="1">
    <location>
        <begin position="29"/>
        <end position="46"/>
    </location>
</feature>
<evidence type="ECO:0000313" key="2">
    <source>
        <dbReference type="EMBL" id="MDN4475183.1"/>
    </source>
</evidence>
<reference evidence="2" key="1">
    <citation type="submission" date="2023-06" db="EMBL/GenBank/DDBJ databases">
        <title>Sysu t00192.</title>
        <authorList>
            <person name="Gao L."/>
            <person name="Fang B.-Z."/>
            <person name="Li W.-J."/>
        </authorList>
    </citation>
    <scope>NUCLEOTIDE SEQUENCE</scope>
    <source>
        <strain evidence="2">SYSU T00192</strain>
    </source>
</reference>
<dbReference type="RefSeq" id="WP_301131633.1">
    <property type="nucleotide sequence ID" value="NZ_JAUHPW010000003.1"/>
</dbReference>
<name>A0ABT8G7Q8_9MICO</name>
<sequence length="187" mass="19280">MLVLAAGVLALLSPLIALRWPAGLLLRRWRWAWLIWAALLLQIVIIDVHLPGILAEAGHLATYAAALAFVWLNREVRGLLVVGAGALSNGVTIALNGGVLPASAAATAAAGIDPDHAFANTAVLADPVLPWLGDVFAWPDPLPLANTFSIGDILIVVGVGVVAWSGSRRLGAGTATADDAPVTAAER</sequence>
<comment type="caution">
    <text evidence="2">The sequence shown here is derived from an EMBL/GenBank/DDBJ whole genome shotgun (WGS) entry which is preliminary data.</text>
</comment>
<dbReference type="EMBL" id="JAUHPW010000003">
    <property type="protein sequence ID" value="MDN4475183.1"/>
    <property type="molecule type" value="Genomic_DNA"/>
</dbReference>
<evidence type="ECO:0000256" key="1">
    <source>
        <dbReference type="SAM" id="Phobius"/>
    </source>
</evidence>
<feature type="transmembrane region" description="Helical" evidence="1">
    <location>
        <begin position="144"/>
        <end position="164"/>
    </location>
</feature>
<dbReference type="Pfam" id="PF17248">
    <property type="entry name" value="DUF5317"/>
    <property type="match status" value="1"/>
</dbReference>